<name>A0A914WAN1_9BILA</name>
<evidence type="ECO:0000313" key="2">
    <source>
        <dbReference type="WBParaSite" id="PSAMB.scaffold3479size18107.g21587.t1"/>
    </source>
</evidence>
<accession>A0A914WAN1</accession>
<dbReference type="WBParaSite" id="PSAMB.scaffold3479size18107.g21587.t1">
    <property type="protein sequence ID" value="PSAMB.scaffold3479size18107.g21587.t1"/>
    <property type="gene ID" value="PSAMB.scaffold3479size18107.g21587"/>
</dbReference>
<dbReference type="AlphaFoldDB" id="A0A914WAN1"/>
<proteinExistence type="predicted"/>
<organism evidence="1 2">
    <name type="scientific">Plectus sambesii</name>
    <dbReference type="NCBI Taxonomy" id="2011161"/>
    <lineage>
        <taxon>Eukaryota</taxon>
        <taxon>Metazoa</taxon>
        <taxon>Ecdysozoa</taxon>
        <taxon>Nematoda</taxon>
        <taxon>Chromadorea</taxon>
        <taxon>Plectida</taxon>
        <taxon>Plectina</taxon>
        <taxon>Plectoidea</taxon>
        <taxon>Plectidae</taxon>
        <taxon>Plectus</taxon>
    </lineage>
</organism>
<sequence length="109" mass="11597">MSRYDDRRTLSVVWRIASVARERRLVEMVSARLPFSQRADAAAAAAADCVTAACPSCIVICVAAAPARVNGLFLLCDSLNSCACLCAVTDAQGRLSFTSVARLKTKRSG</sequence>
<reference evidence="2" key="1">
    <citation type="submission" date="2022-11" db="UniProtKB">
        <authorList>
            <consortium name="WormBaseParasite"/>
        </authorList>
    </citation>
    <scope>IDENTIFICATION</scope>
</reference>
<keyword evidence="1" id="KW-1185">Reference proteome</keyword>
<evidence type="ECO:0000313" key="1">
    <source>
        <dbReference type="Proteomes" id="UP000887566"/>
    </source>
</evidence>
<protein>
    <submittedName>
        <fullName evidence="2">Uncharacterized protein</fullName>
    </submittedName>
</protein>
<dbReference type="Proteomes" id="UP000887566">
    <property type="component" value="Unplaced"/>
</dbReference>